<comment type="caution">
    <text evidence="1">The sequence shown here is derived from an EMBL/GenBank/DDBJ whole genome shotgun (WGS) entry which is preliminary data.</text>
</comment>
<dbReference type="AlphaFoldDB" id="A0A4Z2H1F2"/>
<accession>A0A4Z2H1F2</accession>
<protein>
    <submittedName>
        <fullName evidence="1">Uncharacterized protein</fullName>
    </submittedName>
</protein>
<evidence type="ECO:0000313" key="2">
    <source>
        <dbReference type="Proteomes" id="UP000314294"/>
    </source>
</evidence>
<dbReference type="Proteomes" id="UP000314294">
    <property type="component" value="Unassembled WGS sequence"/>
</dbReference>
<reference evidence="1 2" key="1">
    <citation type="submission" date="2019-03" db="EMBL/GenBank/DDBJ databases">
        <title>First draft genome of Liparis tanakae, snailfish: a comprehensive survey of snailfish specific genes.</title>
        <authorList>
            <person name="Kim W."/>
            <person name="Song I."/>
            <person name="Jeong J.-H."/>
            <person name="Kim D."/>
            <person name="Kim S."/>
            <person name="Ryu S."/>
            <person name="Song J.Y."/>
            <person name="Lee S.K."/>
        </authorList>
    </citation>
    <scope>NUCLEOTIDE SEQUENCE [LARGE SCALE GENOMIC DNA]</scope>
    <source>
        <tissue evidence="1">Muscle</tissue>
    </source>
</reference>
<dbReference type="OrthoDB" id="9929604at2759"/>
<dbReference type="EMBL" id="SRLO01000362">
    <property type="protein sequence ID" value="TNN59165.1"/>
    <property type="molecule type" value="Genomic_DNA"/>
</dbReference>
<name>A0A4Z2H1F2_9TELE</name>
<evidence type="ECO:0000313" key="1">
    <source>
        <dbReference type="EMBL" id="TNN59165.1"/>
    </source>
</evidence>
<sequence length="135" mass="14928">MFGEGSVAQTEVPQGELGEYCWSSELKCTVGESFQRAYVVLPVDITTVAHEQLEVRATDPTAATLLAHDNPTTVADSCGLRYDVTPRFTTQRAGTSFCIQVVVQDDVLGDRVLRCPPFLVTYWQRNQDLANQEGE</sequence>
<proteinExistence type="predicted"/>
<organism evidence="1 2">
    <name type="scientific">Liparis tanakae</name>
    <name type="common">Tanaka's snailfish</name>
    <dbReference type="NCBI Taxonomy" id="230148"/>
    <lineage>
        <taxon>Eukaryota</taxon>
        <taxon>Metazoa</taxon>
        <taxon>Chordata</taxon>
        <taxon>Craniata</taxon>
        <taxon>Vertebrata</taxon>
        <taxon>Euteleostomi</taxon>
        <taxon>Actinopterygii</taxon>
        <taxon>Neopterygii</taxon>
        <taxon>Teleostei</taxon>
        <taxon>Neoteleostei</taxon>
        <taxon>Acanthomorphata</taxon>
        <taxon>Eupercaria</taxon>
        <taxon>Perciformes</taxon>
        <taxon>Cottioidei</taxon>
        <taxon>Cottales</taxon>
        <taxon>Liparidae</taxon>
        <taxon>Liparis</taxon>
    </lineage>
</organism>
<keyword evidence="2" id="KW-1185">Reference proteome</keyword>
<gene>
    <name evidence="1" type="ORF">EYF80_030615</name>
</gene>